<name>A0A2Z4FI65_9DELT</name>
<dbReference type="Proteomes" id="UP000249799">
    <property type="component" value="Chromosome"/>
</dbReference>
<evidence type="ECO:0000313" key="2">
    <source>
        <dbReference type="Proteomes" id="UP000249799"/>
    </source>
</evidence>
<protein>
    <submittedName>
        <fullName evidence="1">Uncharacterized protein</fullName>
    </submittedName>
</protein>
<dbReference type="RefSeq" id="WP_111332459.1">
    <property type="nucleotide sequence ID" value="NZ_CP030032.1"/>
</dbReference>
<reference evidence="1 2" key="1">
    <citation type="submission" date="2018-06" db="EMBL/GenBank/DDBJ databases">
        <title>Lujinxingia sediminis gen. nov. sp. nov., a new facultative anaerobic member of the class Deltaproteobacteria, and proposal of Lujinxingaceae fam. nov.</title>
        <authorList>
            <person name="Guo L.-Y."/>
            <person name="Li C.-M."/>
            <person name="Wang S."/>
            <person name="Du Z.-J."/>
        </authorList>
    </citation>
    <scope>NUCLEOTIDE SEQUENCE [LARGE SCALE GENOMIC DNA]</scope>
    <source>
        <strain evidence="1 2">FA350</strain>
    </source>
</reference>
<dbReference type="KEGG" id="bsed:DN745_04215"/>
<proteinExistence type="predicted"/>
<sequence>MIPKRPLLTLSTPSLTRLAITASAAATLLLASCTSTPDSPAEATQALTTEQSAAQNNNAILAKLATRAWVDLMDSQDNCERPFDYFPGGGMLSTYCHLMEFATFDQVETIWGKPIFLKGPHQNGQLSHDSKTSFGHYDPDFVRGIANWAIPAAQNEAFKQATHNTYLNGLQPLARTYWATYQKLKANPDYWKAQQAEVNEHLKGAGMPDYYYEKYFVFMNPEFIDNRDAPIEYFYDRGFDGNFDGNVVKSAVGFWIRRGIDGTAEDFAQGLSQLLEVYDPTFLDDHTPSSDPAPPA</sequence>
<keyword evidence="2" id="KW-1185">Reference proteome</keyword>
<dbReference type="OrthoDB" id="338075at2"/>
<organism evidence="1 2">
    <name type="scientific">Bradymonas sediminis</name>
    <dbReference type="NCBI Taxonomy" id="1548548"/>
    <lineage>
        <taxon>Bacteria</taxon>
        <taxon>Deltaproteobacteria</taxon>
        <taxon>Bradymonadales</taxon>
        <taxon>Bradymonadaceae</taxon>
        <taxon>Bradymonas</taxon>
    </lineage>
</organism>
<evidence type="ECO:0000313" key="1">
    <source>
        <dbReference type="EMBL" id="AWV88583.1"/>
    </source>
</evidence>
<accession>A0A2Z4FI65</accession>
<dbReference type="EMBL" id="CP030032">
    <property type="protein sequence ID" value="AWV88583.1"/>
    <property type="molecule type" value="Genomic_DNA"/>
</dbReference>
<dbReference type="AlphaFoldDB" id="A0A2Z4FI65"/>
<gene>
    <name evidence="1" type="ORF">DN745_04215</name>
</gene>
<dbReference type="PROSITE" id="PS51257">
    <property type="entry name" value="PROKAR_LIPOPROTEIN"/>
    <property type="match status" value="1"/>
</dbReference>